<dbReference type="Proteomes" id="UP000694918">
    <property type="component" value="Unplaced"/>
</dbReference>
<evidence type="ECO:0000313" key="1">
    <source>
        <dbReference type="Proteomes" id="UP000694918"/>
    </source>
</evidence>
<organism evidence="1 2">
    <name type="scientific">Populus euphratica</name>
    <name type="common">Euphrates poplar</name>
    <dbReference type="NCBI Taxonomy" id="75702"/>
    <lineage>
        <taxon>Eukaryota</taxon>
        <taxon>Viridiplantae</taxon>
        <taxon>Streptophyta</taxon>
        <taxon>Embryophyta</taxon>
        <taxon>Tracheophyta</taxon>
        <taxon>Spermatophyta</taxon>
        <taxon>Magnoliopsida</taxon>
        <taxon>eudicotyledons</taxon>
        <taxon>Gunneridae</taxon>
        <taxon>Pentapetalae</taxon>
        <taxon>rosids</taxon>
        <taxon>fabids</taxon>
        <taxon>Malpighiales</taxon>
        <taxon>Salicaceae</taxon>
        <taxon>Saliceae</taxon>
        <taxon>Populus</taxon>
    </lineage>
</organism>
<dbReference type="PANTHER" id="PTHR21266:SF24">
    <property type="entry name" value="PHEOPHORBIDE A OXYGENASE, CHLOROPLASTIC"/>
    <property type="match status" value="1"/>
</dbReference>
<dbReference type="GO" id="GO:0032441">
    <property type="term" value="F:pheophorbide a oxygenase activity"/>
    <property type="evidence" value="ECO:0007669"/>
    <property type="project" value="TreeGrafter"/>
</dbReference>
<dbReference type="InterPro" id="IPR050584">
    <property type="entry name" value="Cholesterol_7-desaturase"/>
</dbReference>
<sequence length="171" mass="19272">MINVPIDLPLCQLPADLDKPEFSTVIIQHDLLYCYDTLLENVSDPSLIDFSHHKVTGRRDRAKPLPFKVESSGSWGLAGTSDGNPRISAEFVAPCYYMNKYMVFIKGNKLQAIEAWLPCPTEKKVNVSHAYVQVNEEQHSVLEQFHDTCCAILKKKEEKKTSIVKCGSKMA</sequence>
<keyword evidence="1" id="KW-1185">Reference proteome</keyword>
<accession>A0AAJ6TED9</accession>
<evidence type="ECO:0000313" key="2">
    <source>
        <dbReference type="RefSeq" id="XP_011009279.1"/>
    </source>
</evidence>
<dbReference type="GO" id="GO:0009534">
    <property type="term" value="C:chloroplast thylakoid"/>
    <property type="evidence" value="ECO:0007669"/>
    <property type="project" value="TreeGrafter"/>
</dbReference>
<protein>
    <submittedName>
        <fullName evidence="2">Pheophorbide a oxygenase, chloroplastic-like</fullName>
    </submittedName>
</protein>
<dbReference type="PANTHER" id="PTHR21266">
    <property type="entry name" value="IRON-SULFUR DOMAIN CONTAINING PROTEIN"/>
    <property type="match status" value="1"/>
</dbReference>
<proteinExistence type="predicted"/>
<dbReference type="GeneID" id="105114432"/>
<name>A0AAJ6TED9_POPEU</name>
<gene>
    <name evidence="2" type="primary">LOC105114432</name>
</gene>
<dbReference type="RefSeq" id="XP_011009279.1">
    <property type="nucleotide sequence ID" value="XM_011010977.1"/>
</dbReference>
<reference evidence="2" key="1">
    <citation type="submission" date="2025-08" db="UniProtKB">
        <authorList>
            <consortium name="RefSeq"/>
        </authorList>
    </citation>
    <scope>IDENTIFICATION</scope>
</reference>
<dbReference type="KEGG" id="peu:105114432"/>
<dbReference type="AlphaFoldDB" id="A0AAJ6TED9"/>